<organism evidence="5 6">
    <name type="scientific">Sphingobacterium alkalisoli</name>
    <dbReference type="NCBI Taxonomy" id="1874115"/>
    <lineage>
        <taxon>Bacteria</taxon>
        <taxon>Pseudomonadati</taxon>
        <taxon>Bacteroidota</taxon>
        <taxon>Sphingobacteriia</taxon>
        <taxon>Sphingobacteriales</taxon>
        <taxon>Sphingobacteriaceae</taxon>
        <taxon>Sphingobacterium</taxon>
    </lineage>
</organism>
<dbReference type="EMBL" id="SUKA01000006">
    <property type="protein sequence ID" value="TJY63509.1"/>
    <property type="molecule type" value="Genomic_DNA"/>
</dbReference>
<proteinExistence type="predicted"/>
<dbReference type="InterPro" id="IPR003313">
    <property type="entry name" value="AraC-bd"/>
</dbReference>
<evidence type="ECO:0000256" key="3">
    <source>
        <dbReference type="ARBA" id="ARBA00023163"/>
    </source>
</evidence>
<keyword evidence="1" id="KW-0805">Transcription regulation</keyword>
<keyword evidence="2" id="KW-0238">DNA-binding</keyword>
<evidence type="ECO:0000313" key="5">
    <source>
        <dbReference type="EMBL" id="TJY63509.1"/>
    </source>
</evidence>
<dbReference type="SUPFAM" id="SSF51182">
    <property type="entry name" value="RmlC-like cupins"/>
    <property type="match status" value="1"/>
</dbReference>
<dbReference type="Pfam" id="PF12833">
    <property type="entry name" value="HTH_18"/>
    <property type="match status" value="1"/>
</dbReference>
<dbReference type="AlphaFoldDB" id="A0A4V5LXQ8"/>
<evidence type="ECO:0000256" key="1">
    <source>
        <dbReference type="ARBA" id="ARBA00023015"/>
    </source>
</evidence>
<dbReference type="InterPro" id="IPR018060">
    <property type="entry name" value="HTH_AraC"/>
</dbReference>
<accession>A0A4V5LXQ8</accession>
<dbReference type="SUPFAM" id="SSF46689">
    <property type="entry name" value="Homeodomain-like"/>
    <property type="match status" value="1"/>
</dbReference>
<dbReference type="OrthoDB" id="9787988at2"/>
<dbReference type="PANTHER" id="PTHR43280:SF2">
    <property type="entry name" value="HTH-TYPE TRANSCRIPTIONAL REGULATOR EXSA"/>
    <property type="match status" value="1"/>
</dbReference>
<dbReference type="InterPro" id="IPR011051">
    <property type="entry name" value="RmlC_Cupin_sf"/>
</dbReference>
<reference evidence="5 6" key="1">
    <citation type="submission" date="2019-04" db="EMBL/GenBank/DDBJ databases">
        <title>Sphingobacterium olei sp. nov., isolated from oil-contaminated soil.</title>
        <authorList>
            <person name="Liu B."/>
        </authorList>
    </citation>
    <scope>NUCLEOTIDE SEQUENCE [LARGE SCALE GENOMIC DNA]</scope>
    <source>
        <strain evidence="5 6">Y3L14</strain>
    </source>
</reference>
<dbReference type="Proteomes" id="UP000309872">
    <property type="component" value="Unassembled WGS sequence"/>
</dbReference>
<dbReference type="InterPro" id="IPR009057">
    <property type="entry name" value="Homeodomain-like_sf"/>
</dbReference>
<dbReference type="GO" id="GO:0043565">
    <property type="term" value="F:sequence-specific DNA binding"/>
    <property type="evidence" value="ECO:0007669"/>
    <property type="project" value="InterPro"/>
</dbReference>
<sequence length="290" mass="33597">MKTIQFNVPAPKDRSVYVQEDRLDHFYPYLHRHEEYQIMWIVKGNGTLLVDDSFHTFKQDDVFLLGPNQAHVFKSTPSSATHEDVQSVSVFFNPKGSLSNMFNMPELSALLDFISKNARGFKVPDNYIARVKRRISILKDSHQMDQLMNFFYLLRALNQVSAELKPLSISAVNQHDEDGFLRINSVCKFIKDNYKNNITLEDAAGHANLTPQAFCRYFKKHTGLTLVTYINEIRIQEACKLLTAKRYESISLVAYNCGFNSITNFNRVFRFIVGQSPKEYFLKYSNSLYQ</sequence>
<dbReference type="Gene3D" id="1.10.10.60">
    <property type="entry name" value="Homeodomain-like"/>
    <property type="match status" value="2"/>
</dbReference>
<feature type="domain" description="HTH araC/xylS-type" evidence="4">
    <location>
        <begin position="184"/>
        <end position="283"/>
    </location>
</feature>
<evidence type="ECO:0000313" key="6">
    <source>
        <dbReference type="Proteomes" id="UP000309872"/>
    </source>
</evidence>
<keyword evidence="3" id="KW-0804">Transcription</keyword>
<dbReference type="PROSITE" id="PS01124">
    <property type="entry name" value="HTH_ARAC_FAMILY_2"/>
    <property type="match status" value="1"/>
</dbReference>
<dbReference type="Pfam" id="PF02311">
    <property type="entry name" value="AraC_binding"/>
    <property type="match status" value="1"/>
</dbReference>
<dbReference type="RefSeq" id="WP_136822183.1">
    <property type="nucleotide sequence ID" value="NZ_BMJX01000006.1"/>
</dbReference>
<dbReference type="PANTHER" id="PTHR43280">
    <property type="entry name" value="ARAC-FAMILY TRANSCRIPTIONAL REGULATOR"/>
    <property type="match status" value="1"/>
</dbReference>
<gene>
    <name evidence="5" type="ORF">FAZ19_18190</name>
</gene>
<dbReference type="SMART" id="SM00342">
    <property type="entry name" value="HTH_ARAC"/>
    <property type="match status" value="1"/>
</dbReference>
<protein>
    <submittedName>
        <fullName evidence="5">Helix-turn-helix domain-containing protein</fullName>
    </submittedName>
</protein>
<evidence type="ECO:0000256" key="2">
    <source>
        <dbReference type="ARBA" id="ARBA00023125"/>
    </source>
</evidence>
<dbReference type="Gene3D" id="2.60.120.10">
    <property type="entry name" value="Jelly Rolls"/>
    <property type="match status" value="1"/>
</dbReference>
<dbReference type="InterPro" id="IPR014710">
    <property type="entry name" value="RmlC-like_jellyroll"/>
</dbReference>
<keyword evidence="6" id="KW-1185">Reference proteome</keyword>
<comment type="caution">
    <text evidence="5">The sequence shown here is derived from an EMBL/GenBank/DDBJ whole genome shotgun (WGS) entry which is preliminary data.</text>
</comment>
<name>A0A4V5LXQ8_9SPHI</name>
<evidence type="ECO:0000259" key="4">
    <source>
        <dbReference type="PROSITE" id="PS01124"/>
    </source>
</evidence>
<dbReference type="GO" id="GO:0003700">
    <property type="term" value="F:DNA-binding transcription factor activity"/>
    <property type="evidence" value="ECO:0007669"/>
    <property type="project" value="InterPro"/>
</dbReference>